<dbReference type="PROSITE" id="PS50082">
    <property type="entry name" value="WD_REPEATS_2"/>
    <property type="match status" value="3"/>
</dbReference>
<dbReference type="InterPro" id="IPR050459">
    <property type="entry name" value="WD_repeat_RBAP46/RBAP48/MSI1"/>
</dbReference>
<dbReference type="InterPro" id="IPR001680">
    <property type="entry name" value="WD40_rpt"/>
</dbReference>
<dbReference type="GO" id="GO:0005634">
    <property type="term" value="C:nucleus"/>
    <property type="evidence" value="ECO:0007669"/>
    <property type="project" value="UniProtKB-SubCell"/>
</dbReference>
<evidence type="ECO:0000256" key="7">
    <source>
        <dbReference type="ARBA" id="ARBA00023274"/>
    </source>
</evidence>
<keyword evidence="12" id="KW-1185">Reference proteome</keyword>
<dbReference type="InterPro" id="IPR036322">
    <property type="entry name" value="WD40_repeat_dom_sf"/>
</dbReference>
<dbReference type="VEuPathDB" id="TriTrypDB:LPAL13_300015200"/>
<dbReference type="eggNOG" id="KOG0264">
    <property type="taxonomic scope" value="Eukaryota"/>
</dbReference>
<feature type="compositionally biased region" description="Acidic residues" evidence="9">
    <location>
        <begin position="179"/>
        <end position="190"/>
    </location>
</feature>
<dbReference type="KEGG" id="lpan:LPMP_301000"/>
<dbReference type="RefSeq" id="XP_010701133.1">
    <property type="nucleotide sequence ID" value="XM_010702831.1"/>
</dbReference>
<keyword evidence="2 8" id="KW-0853">WD repeat</keyword>
<dbReference type="OrthoDB" id="261974at2759"/>
<dbReference type="InterPro" id="IPR022052">
    <property type="entry name" value="Histone-bd_RBBP4-like_N"/>
</dbReference>
<evidence type="ECO:0000256" key="4">
    <source>
        <dbReference type="ARBA" id="ARBA00022853"/>
    </source>
</evidence>
<evidence type="ECO:0000313" key="12">
    <source>
        <dbReference type="Proteomes" id="UP000063063"/>
    </source>
</evidence>
<dbReference type="GO" id="GO:0006325">
    <property type="term" value="P:chromatin organization"/>
    <property type="evidence" value="ECO:0007669"/>
    <property type="project" value="UniProtKB-KW"/>
</dbReference>
<keyword evidence="5" id="KW-0689">Ribosomal protein</keyword>
<dbReference type="PANTHER" id="PTHR22850">
    <property type="entry name" value="WD40 REPEAT FAMILY"/>
    <property type="match status" value="1"/>
</dbReference>
<dbReference type="EMBL" id="CP009399">
    <property type="protein sequence ID" value="AIO00333.1"/>
    <property type="molecule type" value="Genomic_DNA"/>
</dbReference>
<evidence type="ECO:0000256" key="9">
    <source>
        <dbReference type="SAM" id="MobiDB-lite"/>
    </source>
</evidence>
<dbReference type="GO" id="GO:0005840">
    <property type="term" value="C:ribosome"/>
    <property type="evidence" value="ECO:0007669"/>
    <property type="project" value="UniProtKB-KW"/>
</dbReference>
<evidence type="ECO:0000256" key="1">
    <source>
        <dbReference type="ARBA" id="ARBA00004123"/>
    </source>
</evidence>
<dbReference type="AlphaFoldDB" id="A0A088RW01"/>
<gene>
    <name evidence="11" type="ORF">LPMP_301000</name>
</gene>
<keyword evidence="3" id="KW-0677">Repeat</keyword>
<feature type="domain" description="Histone-binding protein RBBP4-like N-terminal" evidence="10">
    <location>
        <begin position="243"/>
        <end position="309"/>
    </location>
</feature>
<dbReference type="SMART" id="SM00320">
    <property type="entry name" value="WD40"/>
    <property type="match status" value="5"/>
</dbReference>
<dbReference type="SUPFAM" id="SSF50978">
    <property type="entry name" value="WD40 repeat-like"/>
    <property type="match status" value="1"/>
</dbReference>
<evidence type="ECO:0000256" key="5">
    <source>
        <dbReference type="ARBA" id="ARBA00022980"/>
    </source>
</evidence>
<evidence type="ECO:0000259" key="10">
    <source>
        <dbReference type="Pfam" id="PF12265"/>
    </source>
</evidence>
<dbReference type="InterPro" id="IPR019775">
    <property type="entry name" value="WD40_repeat_CS"/>
</dbReference>
<keyword evidence="6" id="KW-0539">Nucleus</keyword>
<dbReference type="Pfam" id="PF00400">
    <property type="entry name" value="WD40"/>
    <property type="match status" value="3"/>
</dbReference>
<keyword evidence="4" id="KW-0156">Chromatin regulator</keyword>
<evidence type="ECO:0000256" key="8">
    <source>
        <dbReference type="PROSITE-ProRule" id="PRU00221"/>
    </source>
</evidence>
<dbReference type="PROSITE" id="PS00678">
    <property type="entry name" value="WD_REPEATS_1"/>
    <property type="match status" value="1"/>
</dbReference>
<dbReference type="GeneID" id="22577154"/>
<feature type="compositionally biased region" description="Polar residues" evidence="9">
    <location>
        <begin position="58"/>
        <end position="67"/>
    </location>
</feature>
<name>A0A088RW01_LEIPA</name>
<feature type="repeat" description="WD" evidence="8">
    <location>
        <begin position="473"/>
        <end position="515"/>
    </location>
</feature>
<dbReference type="InterPro" id="IPR015943">
    <property type="entry name" value="WD40/YVTN_repeat-like_dom_sf"/>
</dbReference>
<evidence type="ECO:0000313" key="11">
    <source>
        <dbReference type="EMBL" id="AIO00333.1"/>
    </source>
</evidence>
<accession>A0A088RW01</accession>
<feature type="compositionally biased region" description="Basic and acidic residues" evidence="9">
    <location>
        <begin position="90"/>
        <end position="100"/>
    </location>
</feature>
<proteinExistence type="predicted"/>
<feature type="compositionally biased region" description="Basic and acidic residues" evidence="9">
    <location>
        <begin position="68"/>
        <end position="79"/>
    </location>
</feature>
<dbReference type="Pfam" id="PF12265">
    <property type="entry name" value="CAF1C_H4-bd"/>
    <property type="match status" value="1"/>
</dbReference>
<evidence type="ECO:0000256" key="6">
    <source>
        <dbReference type="ARBA" id="ARBA00023242"/>
    </source>
</evidence>
<comment type="subcellular location">
    <subcellularLocation>
        <location evidence="1">Nucleus</location>
    </subcellularLocation>
</comment>
<feature type="region of interest" description="Disordered" evidence="9">
    <location>
        <begin position="1"/>
        <end position="213"/>
    </location>
</feature>
<dbReference type="GO" id="GO:1990904">
    <property type="term" value="C:ribonucleoprotein complex"/>
    <property type="evidence" value="ECO:0007669"/>
    <property type="project" value="UniProtKB-KW"/>
</dbReference>
<dbReference type="Gene3D" id="2.130.10.10">
    <property type="entry name" value="YVTN repeat-like/Quinoprotein amine dehydrogenase"/>
    <property type="match status" value="1"/>
</dbReference>
<evidence type="ECO:0000256" key="3">
    <source>
        <dbReference type="ARBA" id="ARBA00022737"/>
    </source>
</evidence>
<evidence type="ECO:0000256" key="2">
    <source>
        <dbReference type="ARBA" id="ARBA00022574"/>
    </source>
</evidence>
<feature type="compositionally biased region" description="Polar residues" evidence="9">
    <location>
        <begin position="1"/>
        <end position="17"/>
    </location>
</feature>
<dbReference type="VEuPathDB" id="TriTrypDB:LPMP_301000"/>
<reference evidence="11 12" key="1">
    <citation type="journal article" date="2015" name="Sci. Rep.">
        <title>The genome of Leishmania panamensis: insights into genomics of the L. (Viannia) subgenus.</title>
        <authorList>
            <person name="Llanes A."/>
            <person name="Restrepo C.M."/>
            <person name="Vecchio G.D."/>
            <person name="Anguizola F.J."/>
            <person name="Lleonart R."/>
        </authorList>
    </citation>
    <scope>NUCLEOTIDE SEQUENCE [LARGE SCALE GENOMIC DNA]</scope>
    <source>
        <strain evidence="11 12">MHOM/PA/94/PSC-1</strain>
    </source>
</reference>
<feature type="repeat" description="WD" evidence="8">
    <location>
        <begin position="561"/>
        <end position="595"/>
    </location>
</feature>
<organism evidence="11 12">
    <name type="scientific">Leishmania panamensis</name>
    <dbReference type="NCBI Taxonomy" id="5679"/>
    <lineage>
        <taxon>Eukaryota</taxon>
        <taxon>Discoba</taxon>
        <taxon>Euglenozoa</taxon>
        <taxon>Kinetoplastea</taxon>
        <taxon>Metakinetoplastina</taxon>
        <taxon>Trypanosomatida</taxon>
        <taxon>Trypanosomatidae</taxon>
        <taxon>Leishmaniinae</taxon>
        <taxon>Leishmania</taxon>
        <taxon>Leishmania guyanensis species complex</taxon>
    </lineage>
</organism>
<sequence>MNHSNESANSADVASSFPQPPPTQSYREVPPLVAPPASRVTRSQALARLQRGKDSSTEIKSVSTRGNDANELKMSEMRKGYVIGGTDADTQQRKQSEKTSSHAAVPPTVNSYFDARMTALRDQRRRNATVTPDDRDDAGAAFPETDNASWRRRRCRSHGAEGANSDAVRDGASSGSADDVCDADSIDDGSESNWPTHRGVADGATTVAPSANSTHTHIRRRFISTHQAANALPRMLALQRSFEAEAKYLYEYCGTHVVEWPTLAVEWIPDRSFVDPERDYTLQYLAIGTQVHPLSGAVNTVKVMEVAVPVTTTKDVMHGLYDDDDIAGVEAVYLEQEGHIDPGKRFANVKGHFHCEQKLMMDAAVLKIRAMPAETNIIAVKTATGFIGVYNLVQDFTENEAGRTVPDAMLRGHRRGGFGLSWNTLKPGFIASAADDHYVNYYDVSHRLTIDMREASAVDPALTGPEIQPLERLVGHRDIVSDCCWHSSQGHLLASSSMDGDARLWDIRMNTSSSTIHSAHASGATAAQFHPIGAFQLATAGAEGGIRLWDIRRTTDPIWELNYHGCSITGLQWSPFSETVLLSYGADGRVVLWDLAKASLPLDYSEDQVAPPEVSFVHIGHVGRVTDASWSPSKTEEWLLASADTTNGVQVYRPLRSVVLGHCPYQQ</sequence>
<dbReference type="PROSITE" id="PS50294">
    <property type="entry name" value="WD_REPEATS_REGION"/>
    <property type="match status" value="1"/>
</dbReference>
<dbReference type="Proteomes" id="UP000063063">
    <property type="component" value="Chromosome 30"/>
</dbReference>
<protein>
    <recommendedName>
        <fullName evidence="10">Histone-binding protein RBBP4-like N-terminal domain-containing protein</fullName>
    </recommendedName>
</protein>
<dbReference type="InterPro" id="IPR020472">
    <property type="entry name" value="WD40_PAC1"/>
</dbReference>
<keyword evidence="7" id="KW-0687">Ribonucleoprotein</keyword>
<dbReference type="PRINTS" id="PR00320">
    <property type="entry name" value="GPROTEINBRPT"/>
</dbReference>
<feature type="repeat" description="WD" evidence="8">
    <location>
        <begin position="517"/>
        <end position="552"/>
    </location>
</feature>